<sequence length="187" mass="21894">MKKLISLLIILQITTCCNLINNKSNQENSILGVKLSLPTKKLPIIKQNNCQVDSSETMRSEFKIVCAFNVDCSICIDKMVEWSNIAKEMEYMNLKPVFYIKSSEIERFEYIYENNLKCNALVFNDEEQLFEKINSQIIRKNIGYLINKNNKIIAFSTTTEKEKTIDHFKSAIRKHIYINTNKMKFNK</sequence>
<dbReference type="Proteomes" id="UP000249239">
    <property type="component" value="Unassembled WGS sequence"/>
</dbReference>
<evidence type="ECO:0008006" key="3">
    <source>
        <dbReference type="Google" id="ProtNLM"/>
    </source>
</evidence>
<evidence type="ECO:0000313" key="2">
    <source>
        <dbReference type="Proteomes" id="UP000249239"/>
    </source>
</evidence>
<dbReference type="AlphaFoldDB" id="A0A2W7MZ60"/>
<keyword evidence="2" id="KW-1185">Reference proteome</keyword>
<protein>
    <recommendedName>
        <fullName evidence="3">AhpC/TSA family protein</fullName>
    </recommendedName>
</protein>
<accession>A0A2W7MZ60</accession>
<name>A0A2W7MZ60_9BACT</name>
<gene>
    <name evidence="1" type="ORF">LX69_02681</name>
</gene>
<dbReference type="EMBL" id="QKZK01000026">
    <property type="protein sequence ID" value="PZX13425.1"/>
    <property type="molecule type" value="Genomic_DNA"/>
</dbReference>
<proteinExistence type="predicted"/>
<reference evidence="1 2" key="1">
    <citation type="submission" date="2018-06" db="EMBL/GenBank/DDBJ databases">
        <title>Genomic Encyclopedia of Archaeal and Bacterial Type Strains, Phase II (KMG-II): from individual species to whole genera.</title>
        <authorList>
            <person name="Goeker M."/>
        </authorList>
    </citation>
    <scope>NUCLEOTIDE SEQUENCE [LARGE SCALE GENOMIC DNA]</scope>
    <source>
        <strain evidence="1 2">DSM 6779</strain>
    </source>
</reference>
<organism evidence="1 2">
    <name type="scientific">Breznakibacter xylanolyticus</name>
    <dbReference type="NCBI Taxonomy" id="990"/>
    <lineage>
        <taxon>Bacteria</taxon>
        <taxon>Pseudomonadati</taxon>
        <taxon>Bacteroidota</taxon>
        <taxon>Bacteroidia</taxon>
        <taxon>Marinilabiliales</taxon>
        <taxon>Marinilabiliaceae</taxon>
        <taxon>Breznakibacter</taxon>
    </lineage>
</organism>
<comment type="caution">
    <text evidence="1">The sequence shown here is derived from an EMBL/GenBank/DDBJ whole genome shotgun (WGS) entry which is preliminary data.</text>
</comment>
<dbReference type="RefSeq" id="WP_111446520.1">
    <property type="nucleotide sequence ID" value="NZ_QKZK01000026.1"/>
</dbReference>
<evidence type="ECO:0000313" key="1">
    <source>
        <dbReference type="EMBL" id="PZX13425.1"/>
    </source>
</evidence>